<dbReference type="SMART" id="SM00220">
    <property type="entry name" value="S_TKc"/>
    <property type="match status" value="1"/>
</dbReference>
<dbReference type="Gene3D" id="3.30.450.40">
    <property type="match status" value="1"/>
</dbReference>
<evidence type="ECO:0000256" key="5">
    <source>
        <dbReference type="ARBA" id="ARBA00022840"/>
    </source>
</evidence>
<dbReference type="InterPro" id="IPR000719">
    <property type="entry name" value="Prot_kinase_dom"/>
</dbReference>
<evidence type="ECO:0000256" key="3">
    <source>
        <dbReference type="ARBA" id="ARBA00022741"/>
    </source>
</evidence>
<dbReference type="PANTHER" id="PTHR43671">
    <property type="entry name" value="SERINE/THREONINE-PROTEIN KINASE NEK"/>
    <property type="match status" value="1"/>
</dbReference>
<keyword evidence="4" id="KW-0418">Kinase</keyword>
<protein>
    <recommendedName>
        <fullName evidence="1">non-specific serine/threonine protein kinase</fullName>
        <ecNumber evidence="1">2.7.11.1</ecNumber>
    </recommendedName>
</protein>
<dbReference type="SUPFAM" id="SSF55781">
    <property type="entry name" value="GAF domain-like"/>
    <property type="match status" value="1"/>
</dbReference>
<evidence type="ECO:0000313" key="7">
    <source>
        <dbReference type="EMBL" id="CAA9485494.1"/>
    </source>
</evidence>
<sequence>MGEAISAGASGAVHRGRDVESGTEVALKRLLDTGDVARLEIEARLLSALEHPRIVSVLDHFVDGTGAYLVMDLVRGVDLEAELGRRGTPGLPVEEVVALGLQACEALAYIHREQVVHRDVKPANLILGEAGVVLVDFGIARDLEDQRGRTVGIGTPYYIAPEVLAGYELSPRSDVFGLSATLWTLLAGRPPAYGEATPLSELAPSVSPALEATLQAGLELNSERRLPSAEVLAERLGAPLEEPHGASLARSAAEAGGPYEVLEAIVRTAAGVFGAAASSVALLETGGSLRFEASWGAGAREVVGLRLGPGVGIAGAVAGGEPGLVIPDCRADPRFAAAIAEGTGYVPHTMIVVPLLASGRVLGVLYVLDRRDGRPFRADDVTKAELFADLAVTAMAATQEGGGGSSGAGRPSR</sequence>
<feature type="domain" description="Protein kinase" evidence="6">
    <location>
        <begin position="1"/>
        <end position="241"/>
    </location>
</feature>
<dbReference type="SMART" id="SM00065">
    <property type="entry name" value="GAF"/>
    <property type="match status" value="1"/>
</dbReference>
<dbReference type="Pfam" id="PF00069">
    <property type="entry name" value="Pkinase"/>
    <property type="match status" value="1"/>
</dbReference>
<dbReference type="GO" id="GO:0004674">
    <property type="term" value="F:protein serine/threonine kinase activity"/>
    <property type="evidence" value="ECO:0007669"/>
    <property type="project" value="UniProtKB-EC"/>
</dbReference>
<evidence type="ECO:0000256" key="2">
    <source>
        <dbReference type="ARBA" id="ARBA00022679"/>
    </source>
</evidence>
<dbReference type="PROSITE" id="PS00108">
    <property type="entry name" value="PROTEIN_KINASE_ST"/>
    <property type="match status" value="1"/>
</dbReference>
<dbReference type="InterPro" id="IPR008271">
    <property type="entry name" value="Ser/Thr_kinase_AS"/>
</dbReference>
<keyword evidence="2" id="KW-0808">Transferase</keyword>
<dbReference type="PROSITE" id="PS50011">
    <property type="entry name" value="PROTEIN_KINASE_DOM"/>
    <property type="match status" value="1"/>
</dbReference>
<dbReference type="PANTHER" id="PTHR43671:SF13">
    <property type="entry name" value="SERINE_THREONINE-PROTEIN KINASE NEK2"/>
    <property type="match status" value="1"/>
</dbReference>
<accession>A0A6J4RYQ4</accession>
<dbReference type="Gene3D" id="1.10.510.10">
    <property type="entry name" value="Transferase(Phosphotransferase) domain 1"/>
    <property type="match status" value="1"/>
</dbReference>
<evidence type="ECO:0000259" key="6">
    <source>
        <dbReference type="PROSITE" id="PS50011"/>
    </source>
</evidence>
<organism evidence="7">
    <name type="scientific">uncultured Solirubrobacteraceae bacterium</name>
    <dbReference type="NCBI Taxonomy" id="1162706"/>
    <lineage>
        <taxon>Bacteria</taxon>
        <taxon>Bacillati</taxon>
        <taxon>Actinomycetota</taxon>
        <taxon>Thermoleophilia</taxon>
        <taxon>Solirubrobacterales</taxon>
        <taxon>Solirubrobacteraceae</taxon>
        <taxon>environmental samples</taxon>
    </lineage>
</organism>
<dbReference type="SUPFAM" id="SSF56112">
    <property type="entry name" value="Protein kinase-like (PK-like)"/>
    <property type="match status" value="1"/>
</dbReference>
<dbReference type="AlphaFoldDB" id="A0A6J4RYQ4"/>
<evidence type="ECO:0000256" key="4">
    <source>
        <dbReference type="ARBA" id="ARBA00022777"/>
    </source>
</evidence>
<dbReference type="InterPro" id="IPR050660">
    <property type="entry name" value="NEK_Ser/Thr_kinase"/>
</dbReference>
<dbReference type="CDD" id="cd14014">
    <property type="entry name" value="STKc_PknB_like"/>
    <property type="match status" value="1"/>
</dbReference>
<reference evidence="7" key="1">
    <citation type="submission" date="2020-02" db="EMBL/GenBank/DDBJ databases">
        <authorList>
            <person name="Meier V. D."/>
        </authorList>
    </citation>
    <scope>NUCLEOTIDE SEQUENCE</scope>
    <source>
        <strain evidence="7">AVDCRST_MAG30</strain>
    </source>
</reference>
<dbReference type="Pfam" id="PF01590">
    <property type="entry name" value="GAF"/>
    <property type="match status" value="1"/>
</dbReference>
<dbReference type="InterPro" id="IPR003018">
    <property type="entry name" value="GAF"/>
</dbReference>
<keyword evidence="3" id="KW-0547">Nucleotide-binding</keyword>
<dbReference type="InterPro" id="IPR029016">
    <property type="entry name" value="GAF-like_dom_sf"/>
</dbReference>
<dbReference type="InterPro" id="IPR011009">
    <property type="entry name" value="Kinase-like_dom_sf"/>
</dbReference>
<dbReference type="EMBL" id="CADCVS010000171">
    <property type="protein sequence ID" value="CAA9485494.1"/>
    <property type="molecule type" value="Genomic_DNA"/>
</dbReference>
<keyword evidence="5" id="KW-0067">ATP-binding</keyword>
<dbReference type="GO" id="GO:0005524">
    <property type="term" value="F:ATP binding"/>
    <property type="evidence" value="ECO:0007669"/>
    <property type="project" value="UniProtKB-KW"/>
</dbReference>
<name>A0A6J4RYQ4_9ACTN</name>
<dbReference type="EC" id="2.7.11.1" evidence="1"/>
<evidence type="ECO:0000256" key="1">
    <source>
        <dbReference type="ARBA" id="ARBA00012513"/>
    </source>
</evidence>
<gene>
    <name evidence="7" type="ORF">AVDCRST_MAG30-1062</name>
</gene>
<proteinExistence type="predicted"/>